<reference evidence="2 3" key="1">
    <citation type="journal article" date="2019" name="Environ. Microbiol.">
        <title>At the nexus of three kingdoms: the genome of the mycorrhizal fungus Gigaspora margarita provides insights into plant, endobacterial and fungal interactions.</title>
        <authorList>
            <person name="Venice F."/>
            <person name="Ghignone S."/>
            <person name="Salvioli di Fossalunga A."/>
            <person name="Amselem J."/>
            <person name="Novero M."/>
            <person name="Xianan X."/>
            <person name="Sedzielewska Toro K."/>
            <person name="Morin E."/>
            <person name="Lipzen A."/>
            <person name="Grigoriev I.V."/>
            <person name="Henrissat B."/>
            <person name="Martin F.M."/>
            <person name="Bonfante P."/>
        </authorList>
    </citation>
    <scope>NUCLEOTIDE SEQUENCE [LARGE SCALE GENOMIC DNA]</scope>
    <source>
        <strain evidence="2 3">BEG34</strain>
    </source>
</reference>
<dbReference type="OrthoDB" id="2476468at2759"/>
<comment type="caution">
    <text evidence="2">The sequence shown here is derived from an EMBL/GenBank/DDBJ whole genome shotgun (WGS) entry which is preliminary data.</text>
</comment>
<sequence>MEKLPSDSDSDSLENELGFANEMDFTNEISYANELNLDNNNLEQQELEKEQITSTTQAKSHDKKKASTYSKRQKRNIENSESETEASTSVVTTKSAKSSAMQHKLPGRKKGGSQLRSWVWNHFDRKTPPPDKAARGECQ</sequence>
<evidence type="ECO:0000256" key="1">
    <source>
        <dbReference type="SAM" id="MobiDB-lite"/>
    </source>
</evidence>
<dbReference type="EMBL" id="WTPW01000215">
    <property type="protein sequence ID" value="KAF0534072.1"/>
    <property type="molecule type" value="Genomic_DNA"/>
</dbReference>
<name>A0A8H4AUM6_GIGMA</name>
<organism evidence="2 3">
    <name type="scientific">Gigaspora margarita</name>
    <dbReference type="NCBI Taxonomy" id="4874"/>
    <lineage>
        <taxon>Eukaryota</taxon>
        <taxon>Fungi</taxon>
        <taxon>Fungi incertae sedis</taxon>
        <taxon>Mucoromycota</taxon>
        <taxon>Glomeromycotina</taxon>
        <taxon>Glomeromycetes</taxon>
        <taxon>Diversisporales</taxon>
        <taxon>Gigasporaceae</taxon>
        <taxon>Gigaspora</taxon>
    </lineage>
</organism>
<gene>
    <name evidence="2" type="ORF">F8M41_010246</name>
</gene>
<evidence type="ECO:0000313" key="2">
    <source>
        <dbReference type="EMBL" id="KAF0534072.1"/>
    </source>
</evidence>
<feature type="region of interest" description="Disordered" evidence="1">
    <location>
        <begin position="36"/>
        <end position="139"/>
    </location>
</feature>
<dbReference type="Proteomes" id="UP000439903">
    <property type="component" value="Unassembled WGS sequence"/>
</dbReference>
<keyword evidence="3" id="KW-1185">Reference proteome</keyword>
<accession>A0A8H4AUM6</accession>
<evidence type="ECO:0000313" key="3">
    <source>
        <dbReference type="Proteomes" id="UP000439903"/>
    </source>
</evidence>
<feature type="compositionally biased region" description="Basic and acidic residues" evidence="1">
    <location>
        <begin position="122"/>
        <end position="139"/>
    </location>
</feature>
<feature type="compositionally biased region" description="Low complexity" evidence="1">
    <location>
        <begin position="85"/>
        <end position="100"/>
    </location>
</feature>
<dbReference type="AlphaFoldDB" id="A0A8H4AUM6"/>
<protein>
    <submittedName>
        <fullName evidence="2">Uncharacterized protein</fullName>
    </submittedName>
</protein>
<feature type="compositionally biased region" description="Basic residues" evidence="1">
    <location>
        <begin position="61"/>
        <end position="74"/>
    </location>
</feature>
<proteinExistence type="predicted"/>